<gene>
    <name evidence="1" type="ORF">Plil01_000986500</name>
</gene>
<protein>
    <submittedName>
        <fullName evidence="1">Unnamed protein product</fullName>
    </submittedName>
</protein>
<proteinExistence type="predicted"/>
<dbReference type="GO" id="GO:0005664">
    <property type="term" value="C:nuclear origin of replication recognition complex"/>
    <property type="evidence" value="ECO:0007669"/>
    <property type="project" value="TreeGrafter"/>
</dbReference>
<dbReference type="PANTHER" id="PTHR12087:SF0">
    <property type="entry name" value="ORIGIN RECOGNITION COMPLEX SUBUNIT 4"/>
    <property type="match status" value="1"/>
</dbReference>
<dbReference type="AlphaFoldDB" id="A0A9W6U2D5"/>
<keyword evidence="2" id="KW-1185">Reference proteome</keyword>
<dbReference type="Gene3D" id="3.40.50.300">
    <property type="entry name" value="P-loop containing nucleotide triphosphate hydrolases"/>
    <property type="match status" value="1"/>
</dbReference>
<evidence type="ECO:0000313" key="1">
    <source>
        <dbReference type="EMBL" id="GMF24172.1"/>
    </source>
</evidence>
<evidence type="ECO:0000313" key="2">
    <source>
        <dbReference type="Proteomes" id="UP001165083"/>
    </source>
</evidence>
<dbReference type="GO" id="GO:0006270">
    <property type="term" value="P:DNA replication initiation"/>
    <property type="evidence" value="ECO:0007669"/>
    <property type="project" value="TreeGrafter"/>
</dbReference>
<name>A0A9W6U2D5_9STRA</name>
<comment type="caution">
    <text evidence="1">The sequence shown here is derived from an EMBL/GenBank/DDBJ whole genome shotgun (WGS) entry which is preliminary data.</text>
</comment>
<organism evidence="1 2">
    <name type="scientific">Phytophthora lilii</name>
    <dbReference type="NCBI Taxonomy" id="2077276"/>
    <lineage>
        <taxon>Eukaryota</taxon>
        <taxon>Sar</taxon>
        <taxon>Stramenopiles</taxon>
        <taxon>Oomycota</taxon>
        <taxon>Peronosporomycetes</taxon>
        <taxon>Peronosporales</taxon>
        <taxon>Peronosporaceae</taxon>
        <taxon>Phytophthora</taxon>
    </lineage>
</organism>
<dbReference type="EMBL" id="BSXW01000506">
    <property type="protein sequence ID" value="GMF24172.1"/>
    <property type="molecule type" value="Genomic_DNA"/>
</dbReference>
<dbReference type="PANTHER" id="PTHR12087">
    <property type="entry name" value="ORIGIN RECOGNITION COMPLEX SUBUNIT 4"/>
    <property type="match status" value="1"/>
</dbReference>
<dbReference type="Proteomes" id="UP001165083">
    <property type="component" value="Unassembled WGS sequence"/>
</dbReference>
<reference evidence="1" key="1">
    <citation type="submission" date="2023-04" db="EMBL/GenBank/DDBJ databases">
        <title>Phytophthora lilii NBRC 32176.</title>
        <authorList>
            <person name="Ichikawa N."/>
            <person name="Sato H."/>
            <person name="Tonouchi N."/>
        </authorList>
    </citation>
    <scope>NUCLEOTIDE SEQUENCE</scope>
    <source>
        <strain evidence="1">NBRC 32176</strain>
    </source>
</reference>
<dbReference type="GO" id="GO:0003688">
    <property type="term" value="F:DNA replication origin binding"/>
    <property type="evidence" value="ECO:0007669"/>
    <property type="project" value="TreeGrafter"/>
</dbReference>
<sequence length="194" mass="21238">MEAGGGVPTEQEVRSVRSALRLRLKEACTAPTAADGTKTASDPNLSAATQLEQLFERTVQFGENQSGLLLGAVGSGRRSIVARAMRNLRVKFGGFTFVYLNGVILQNELEAFKELTAQLTHSTGVKHPVLSYWNMYEYLKGLLVTKAKAGDHVIVVLDALEQFVRENSNAKQLLLYNLLDWLQVPPVNSYSVGA</sequence>
<accession>A0A9W6U2D5</accession>
<dbReference type="OrthoDB" id="343623at2759"/>
<dbReference type="InterPro" id="IPR027417">
    <property type="entry name" value="P-loop_NTPase"/>
</dbReference>
<dbReference type="InterPro" id="IPR016527">
    <property type="entry name" value="ORC4"/>
</dbReference>
<dbReference type="SUPFAM" id="SSF52540">
    <property type="entry name" value="P-loop containing nucleoside triphosphate hydrolases"/>
    <property type="match status" value="1"/>
</dbReference>